<name>A0A067CF62_SAPPC</name>
<dbReference type="KEGG" id="spar:SPRG_05936"/>
<organism evidence="5 6">
    <name type="scientific">Saprolegnia parasitica (strain CBS 223.65)</name>
    <dbReference type="NCBI Taxonomy" id="695850"/>
    <lineage>
        <taxon>Eukaryota</taxon>
        <taxon>Sar</taxon>
        <taxon>Stramenopiles</taxon>
        <taxon>Oomycota</taxon>
        <taxon>Saprolegniomycetes</taxon>
        <taxon>Saprolegniales</taxon>
        <taxon>Saprolegniaceae</taxon>
        <taxon>Saprolegnia</taxon>
    </lineage>
</organism>
<dbReference type="PROSITE" id="PS51450">
    <property type="entry name" value="LRR"/>
    <property type="match status" value="2"/>
</dbReference>
<dbReference type="GO" id="GO:0005737">
    <property type="term" value="C:cytoplasm"/>
    <property type="evidence" value="ECO:0007669"/>
    <property type="project" value="TreeGrafter"/>
</dbReference>
<keyword evidence="1" id="KW-0433">Leucine-rich repeat</keyword>
<keyword evidence="2" id="KW-0677">Repeat</keyword>
<keyword evidence="6" id="KW-1185">Reference proteome</keyword>
<dbReference type="EMBL" id="KK583206">
    <property type="protein sequence ID" value="KDO29399.1"/>
    <property type="molecule type" value="Genomic_DNA"/>
</dbReference>
<sequence length="536" mass="58218">MLATQHDAAAPSGSTRRETAVSSNACMSGLCPFHAHAGHPSQTLLDDVPLVIRSLTLASAQLLRDIVVATRSAIVPCILRTLDKQLQPFVFEDDDGATAHGQQLADDWIIRKEKGQPWTDSGRWGKRHVGHAKARQSDKREVSMASLPAAPEVDLDLISLLNSDWSDAARTAYVAPQQRSADSFLQSLYEEDAATPSFAKLHTSTQQRRSATSDDLEALVLEQRRRIKALKRELKAKLRAELDALKVRYERVRDSNTELRRRAKELDALCQRQAAANAIQAQTIQRLSVKSVAASTAKVKPARPANDITASDRHLLDELQALQTASHAEIARSASMESMALSPPPTPHPASPEALVRPAAPPVAPLRQAPGALSQTEDAIRMIAKSLRDAATHTSAVRQLVLRKSEDLLCMNLMCERVGEACVCKLSVVLERLPQLEHLDVSRNNLMSLPPAIFSLRHLTSLNVSGNKLSSLPDGLLSNLASLQELHVEDNPALATLPSDAVLPALTRVYARGTSPAFTLPPSLAHAALQRDTDAA</sequence>
<feature type="compositionally biased region" description="Basic residues" evidence="4">
    <location>
        <begin position="124"/>
        <end position="134"/>
    </location>
</feature>
<feature type="coiled-coil region" evidence="3">
    <location>
        <begin position="213"/>
        <end position="269"/>
    </location>
</feature>
<evidence type="ECO:0000256" key="1">
    <source>
        <dbReference type="ARBA" id="ARBA00022614"/>
    </source>
</evidence>
<dbReference type="GeneID" id="24128309"/>
<keyword evidence="3" id="KW-0175">Coiled coil</keyword>
<evidence type="ECO:0000256" key="3">
    <source>
        <dbReference type="SAM" id="Coils"/>
    </source>
</evidence>
<dbReference type="OrthoDB" id="1394818at2759"/>
<evidence type="ECO:0000313" key="5">
    <source>
        <dbReference type="EMBL" id="KDO29399.1"/>
    </source>
</evidence>
<dbReference type="InterPro" id="IPR050216">
    <property type="entry name" value="LRR_domain-containing"/>
</dbReference>
<evidence type="ECO:0000313" key="6">
    <source>
        <dbReference type="Proteomes" id="UP000030745"/>
    </source>
</evidence>
<dbReference type="SMART" id="SM00364">
    <property type="entry name" value="LRR_BAC"/>
    <property type="match status" value="3"/>
</dbReference>
<reference evidence="5 6" key="1">
    <citation type="journal article" date="2013" name="PLoS Genet.">
        <title>Distinctive expansion of potential virulence genes in the genome of the oomycete fish pathogen Saprolegnia parasitica.</title>
        <authorList>
            <person name="Jiang R.H."/>
            <person name="de Bruijn I."/>
            <person name="Haas B.J."/>
            <person name="Belmonte R."/>
            <person name="Lobach L."/>
            <person name="Christie J."/>
            <person name="van den Ackerveken G."/>
            <person name="Bottin A."/>
            <person name="Bulone V."/>
            <person name="Diaz-Moreno S.M."/>
            <person name="Dumas B."/>
            <person name="Fan L."/>
            <person name="Gaulin E."/>
            <person name="Govers F."/>
            <person name="Grenville-Briggs L.J."/>
            <person name="Horner N.R."/>
            <person name="Levin J.Z."/>
            <person name="Mammella M."/>
            <person name="Meijer H.J."/>
            <person name="Morris P."/>
            <person name="Nusbaum C."/>
            <person name="Oome S."/>
            <person name="Phillips A.J."/>
            <person name="van Rooyen D."/>
            <person name="Rzeszutek E."/>
            <person name="Saraiva M."/>
            <person name="Secombes C.J."/>
            <person name="Seidl M.F."/>
            <person name="Snel B."/>
            <person name="Stassen J.H."/>
            <person name="Sykes S."/>
            <person name="Tripathy S."/>
            <person name="van den Berg H."/>
            <person name="Vega-Arreguin J.C."/>
            <person name="Wawra S."/>
            <person name="Young S.K."/>
            <person name="Zeng Q."/>
            <person name="Dieguez-Uribeondo J."/>
            <person name="Russ C."/>
            <person name="Tyler B.M."/>
            <person name="van West P."/>
        </authorList>
    </citation>
    <scope>NUCLEOTIDE SEQUENCE [LARGE SCALE GENOMIC DNA]</scope>
    <source>
        <strain evidence="5 6">CBS 223.65</strain>
    </source>
</reference>
<proteinExistence type="predicted"/>
<accession>A0A067CF62</accession>
<dbReference type="STRING" id="695850.A0A067CF62"/>
<dbReference type="VEuPathDB" id="FungiDB:SPRG_05936"/>
<dbReference type="Pfam" id="PF13855">
    <property type="entry name" value="LRR_8"/>
    <property type="match status" value="1"/>
</dbReference>
<dbReference type="InterPro" id="IPR032675">
    <property type="entry name" value="LRR_dom_sf"/>
</dbReference>
<evidence type="ECO:0000256" key="4">
    <source>
        <dbReference type="SAM" id="MobiDB-lite"/>
    </source>
</evidence>
<feature type="region of interest" description="Disordered" evidence="4">
    <location>
        <begin position="120"/>
        <end position="142"/>
    </location>
</feature>
<dbReference type="PANTHER" id="PTHR48051:SF54">
    <property type="entry name" value="LEUCINE-RICH REPEAT-CONTAINING PROTEIN"/>
    <property type="match status" value="1"/>
</dbReference>
<dbReference type="InterPro" id="IPR003591">
    <property type="entry name" value="Leu-rich_rpt_typical-subtyp"/>
</dbReference>
<dbReference type="SUPFAM" id="SSF52058">
    <property type="entry name" value="L domain-like"/>
    <property type="match status" value="1"/>
</dbReference>
<dbReference type="PANTHER" id="PTHR48051">
    <property type="match status" value="1"/>
</dbReference>
<gene>
    <name evidence="5" type="ORF">SPRG_05936</name>
</gene>
<dbReference type="InterPro" id="IPR001611">
    <property type="entry name" value="Leu-rich_rpt"/>
</dbReference>
<dbReference type="AlphaFoldDB" id="A0A067CF62"/>
<dbReference type="SMART" id="SM00369">
    <property type="entry name" value="LRR_TYP"/>
    <property type="match status" value="3"/>
</dbReference>
<feature type="region of interest" description="Disordered" evidence="4">
    <location>
        <begin position="335"/>
        <end position="354"/>
    </location>
</feature>
<dbReference type="RefSeq" id="XP_012199901.1">
    <property type="nucleotide sequence ID" value="XM_012344511.1"/>
</dbReference>
<dbReference type="Proteomes" id="UP000030745">
    <property type="component" value="Unassembled WGS sequence"/>
</dbReference>
<dbReference type="Gene3D" id="3.80.10.10">
    <property type="entry name" value="Ribonuclease Inhibitor"/>
    <property type="match status" value="1"/>
</dbReference>
<protein>
    <submittedName>
        <fullName evidence="5">Uncharacterized protein</fullName>
    </submittedName>
</protein>
<evidence type="ECO:0000256" key="2">
    <source>
        <dbReference type="ARBA" id="ARBA00022737"/>
    </source>
</evidence>